<evidence type="ECO:0000256" key="1">
    <source>
        <dbReference type="ARBA" id="ARBA00023242"/>
    </source>
</evidence>
<dbReference type="Gene3D" id="4.10.240.10">
    <property type="entry name" value="Zn(2)-C6 fungal-type DNA-binding domain"/>
    <property type="match status" value="1"/>
</dbReference>
<keyword evidence="4" id="KW-1185">Reference proteome</keyword>
<dbReference type="SMART" id="SM00066">
    <property type="entry name" value="GAL4"/>
    <property type="match status" value="1"/>
</dbReference>
<evidence type="ECO:0000259" key="2">
    <source>
        <dbReference type="PROSITE" id="PS50048"/>
    </source>
</evidence>
<dbReference type="SUPFAM" id="SSF57701">
    <property type="entry name" value="Zn2/Cys6 DNA-binding domain"/>
    <property type="match status" value="1"/>
</dbReference>
<gene>
    <name evidence="3" type="ORF">Slin15195_G041120</name>
</gene>
<dbReference type="GO" id="GO:0008270">
    <property type="term" value="F:zinc ion binding"/>
    <property type="evidence" value="ECO:0007669"/>
    <property type="project" value="InterPro"/>
</dbReference>
<accession>A0A9Q9EIX6</accession>
<sequence length="148" mass="16530">MDSAASTVTPVAAVTKRKTIIAACQFCRSKKFKCDGKRPCDQCSARHRECTYFTAANETRQQSVKRKYEEVNQAFHDTNNLIRALMSSKGNHAHAVLDLLRAGHSPAEIVSHMQGSPVHDAVSFTYEQRLQRKALICICQSSCDLEDL</sequence>
<dbReference type="PROSITE" id="PS50048">
    <property type="entry name" value="ZN2_CY6_FUNGAL_2"/>
    <property type="match status" value="1"/>
</dbReference>
<protein>
    <submittedName>
        <fullName evidence="3">Zn(2)-C6 fungal-type DNA-binding domain-containing protein</fullName>
    </submittedName>
</protein>
<organism evidence="3 4">
    <name type="scientific">Septoria linicola</name>
    <dbReference type="NCBI Taxonomy" id="215465"/>
    <lineage>
        <taxon>Eukaryota</taxon>
        <taxon>Fungi</taxon>
        <taxon>Dikarya</taxon>
        <taxon>Ascomycota</taxon>
        <taxon>Pezizomycotina</taxon>
        <taxon>Dothideomycetes</taxon>
        <taxon>Dothideomycetidae</taxon>
        <taxon>Mycosphaerellales</taxon>
        <taxon>Mycosphaerellaceae</taxon>
        <taxon>Septoria</taxon>
    </lineage>
</organism>
<dbReference type="Proteomes" id="UP001056384">
    <property type="component" value="Chromosome 3"/>
</dbReference>
<dbReference type="EMBL" id="CP099420">
    <property type="protein sequence ID" value="USW50793.1"/>
    <property type="molecule type" value="Genomic_DNA"/>
</dbReference>
<proteinExistence type="predicted"/>
<keyword evidence="3" id="KW-0238">DNA-binding</keyword>
<name>A0A9Q9EIX6_9PEZI</name>
<dbReference type="AlphaFoldDB" id="A0A9Q9EIX6"/>
<dbReference type="CDD" id="cd00067">
    <property type="entry name" value="GAL4"/>
    <property type="match status" value="1"/>
</dbReference>
<dbReference type="PANTHER" id="PTHR47256">
    <property type="entry name" value="ZN(II)2CYS6 TRANSCRIPTION FACTOR (EUROFUNG)-RELATED"/>
    <property type="match status" value="1"/>
</dbReference>
<dbReference type="PANTHER" id="PTHR47256:SF1">
    <property type="entry name" value="ZN(II)2CYS6 TRANSCRIPTION FACTOR (EUROFUNG)"/>
    <property type="match status" value="1"/>
</dbReference>
<dbReference type="InterPro" id="IPR053187">
    <property type="entry name" value="Notoamide_regulator"/>
</dbReference>
<dbReference type="InterPro" id="IPR036864">
    <property type="entry name" value="Zn2-C6_fun-type_DNA-bd_sf"/>
</dbReference>
<evidence type="ECO:0000313" key="4">
    <source>
        <dbReference type="Proteomes" id="UP001056384"/>
    </source>
</evidence>
<feature type="domain" description="Zn(2)-C6 fungal-type" evidence="2">
    <location>
        <begin position="23"/>
        <end position="52"/>
    </location>
</feature>
<dbReference type="GO" id="GO:0000981">
    <property type="term" value="F:DNA-binding transcription factor activity, RNA polymerase II-specific"/>
    <property type="evidence" value="ECO:0007669"/>
    <property type="project" value="InterPro"/>
</dbReference>
<reference evidence="3" key="1">
    <citation type="submission" date="2022-06" db="EMBL/GenBank/DDBJ databases">
        <title>Complete genome sequences of two strains of the flax pathogen Septoria linicola.</title>
        <authorList>
            <person name="Lapalu N."/>
            <person name="Simon A."/>
            <person name="Demenou B."/>
            <person name="Paumier D."/>
            <person name="Guillot M.-P."/>
            <person name="Gout L."/>
            <person name="Valade R."/>
        </authorList>
    </citation>
    <scope>NUCLEOTIDE SEQUENCE</scope>
    <source>
        <strain evidence="3">SE15195</strain>
    </source>
</reference>
<keyword evidence="1" id="KW-0539">Nucleus</keyword>
<evidence type="ECO:0000313" key="3">
    <source>
        <dbReference type="EMBL" id="USW50793.1"/>
    </source>
</evidence>
<dbReference type="OrthoDB" id="10261408at2759"/>
<dbReference type="Pfam" id="PF00172">
    <property type="entry name" value="Zn_clus"/>
    <property type="match status" value="1"/>
</dbReference>
<dbReference type="GO" id="GO:0003677">
    <property type="term" value="F:DNA binding"/>
    <property type="evidence" value="ECO:0007669"/>
    <property type="project" value="UniProtKB-KW"/>
</dbReference>
<dbReference type="InterPro" id="IPR001138">
    <property type="entry name" value="Zn2Cys6_DnaBD"/>
</dbReference>
<dbReference type="PROSITE" id="PS00463">
    <property type="entry name" value="ZN2_CY6_FUNGAL_1"/>
    <property type="match status" value="1"/>
</dbReference>